<gene>
    <name evidence="1" type="ORF">IE53DRAFT_381971</name>
</gene>
<evidence type="ECO:0000313" key="2">
    <source>
        <dbReference type="Proteomes" id="UP000245626"/>
    </source>
</evidence>
<organism evidence="1 2">
    <name type="scientific">Violaceomyces palustris</name>
    <dbReference type="NCBI Taxonomy" id="1673888"/>
    <lineage>
        <taxon>Eukaryota</taxon>
        <taxon>Fungi</taxon>
        <taxon>Dikarya</taxon>
        <taxon>Basidiomycota</taxon>
        <taxon>Ustilaginomycotina</taxon>
        <taxon>Ustilaginomycetes</taxon>
        <taxon>Violaceomycetales</taxon>
        <taxon>Violaceomycetaceae</taxon>
        <taxon>Violaceomyces</taxon>
    </lineage>
</organism>
<name>A0ACD0NPD8_9BASI</name>
<accession>A0ACD0NPD8</accession>
<protein>
    <submittedName>
        <fullName evidence="1">Uncharacterized protein</fullName>
    </submittedName>
</protein>
<proteinExistence type="predicted"/>
<dbReference type="EMBL" id="KZ820376">
    <property type="protein sequence ID" value="PWN47645.1"/>
    <property type="molecule type" value="Genomic_DNA"/>
</dbReference>
<dbReference type="Proteomes" id="UP000245626">
    <property type="component" value="Unassembled WGS sequence"/>
</dbReference>
<keyword evidence="2" id="KW-1185">Reference proteome</keyword>
<reference evidence="1 2" key="1">
    <citation type="journal article" date="2018" name="Mol. Biol. Evol.">
        <title>Broad Genomic Sampling Reveals a Smut Pathogenic Ancestry of the Fungal Clade Ustilaginomycotina.</title>
        <authorList>
            <person name="Kijpornyongpan T."/>
            <person name="Mondo S.J."/>
            <person name="Barry K."/>
            <person name="Sandor L."/>
            <person name="Lee J."/>
            <person name="Lipzen A."/>
            <person name="Pangilinan J."/>
            <person name="LaButti K."/>
            <person name="Hainaut M."/>
            <person name="Henrissat B."/>
            <person name="Grigoriev I.V."/>
            <person name="Spatafora J.W."/>
            <person name="Aime M.C."/>
        </authorList>
    </citation>
    <scope>NUCLEOTIDE SEQUENCE [LARGE SCALE GENOMIC DNA]</scope>
    <source>
        <strain evidence="1 2">SA 807</strain>
    </source>
</reference>
<sequence length="1543" mass="169958">MKAAFRGLRRKSSASEAEHKHGLRAGSEALPPSPTPQVPRLPPSQKSNANADPLVMPSLRFSGLGLDHMLNVNFDPSPVLDLQTDDDAVPPTQAHFHIGDPPAPHATELGSNEPPANPAVQRKGPLIFTAFNAAQQATTIPPSPEAAPPSRHSPNIESYRDVSDGFTYPSSSLQATRGMASGLRRPTPPSSSQTQYGLLPSSQSPYPSRSLAESQAPSSNGGGGGSGTLRPPGENLENPRSIRRSTSQPSFGRPQQAQASSGVNNNGRAPQFAPPPPRATTSKILESTKSIHQAKSHTGRRGPTPTPSSKIEPPTLPSLFAYENGPGSGLRNNSIAPKSAGHQSSSASRSIAPSRSERETVRNARGEIEWKDKGPSPSAPPPRGGSDSVSQERRLPKPSSKNRSPNQNDDDDRDNHGGSRSASPPPNQNRVQEALARAAGPPVPYIPIGAAVNPQSSATPPRSPRLRTRDNFMEMGGRLMMMRTSKKSKSLRDIAGQAKSDKARSREMVNPSAGGEEEGGGWRESRQQREAREAEEERWRAEKWEREQEAKNAADRLAVQQRKRAEEALREQEERMARKKAERAAAAAQAERLAKEREEREEREARQAAEKLERDRREKVQRLAEKAARREARAKAEVEAEERRQRELKEAEEREVRLEKVRLEEEARRVAEEKAREEAEREAKVKAAARAKQEAIQREIEARQEESRRLVEARRQVEEEDREARRAGRRDAKRSAKALVTGLALDSPDQDDDDEEFYSDQDSADFTDAVEMDRSQSGVRAPSSTDGSNDLPRTPADEFVTSPASLANLLTSPEMAGSSAEWQKFPKQGDASSLGEGCQAGGIITLGGSVHFSEPSVTGARNALGSERQPSPVPPKTERFKTALKSGSRRVPPVTTPPPTLLSQLAAIPSANLADDGDDDDDEDEDEEEYPEIVQPRGLYREGGITYGRGWCAHGLADPTLIINHKRYVRSAKTKVEVECKEEEEREKPDENEVEDASEAEQEVEVTEDEEYEEIMYDDLGELIWTSTTPDVLARLVSHLDYADIKSLRQTSQSIRFALDQLAGREIVLNRFLSQVGYRSWQPTRLSKDPKAPLVVKDPLPLSFSDCEAFLLSQELLPEYHLVGAEYARAPHQMDPRYPRLARATTRSYNRVLARLRAQPSFSVPAIGMNGVLPPSSVARSPSLGLSQSQQQHQQQTAFPSSPTLLTRSGSYFVNGQGQNHASGLSPINPQEPFSPPSPGGMANPSWSVGERPIPTPWKPGRAAFFRVWVPCSEAGGWLSDGELSKCERELFIAGVWSWLKRGDVVWDCAVGDSKNEGKYIFDGRYLRDLSFMFDKIGHLPSWINSFSYAPSYYHNLIRSSNASQPVIYLDVLPWRDQIVSTMRLVQDQVETFSAQGARYRISKWLYRAVVEVTSGQIISNEGLEVVDEGWKGRLVIETEGTAEHAKELISRCSGPLESASNKARLLASVSSSSFSHEGDQDSRGTISKLGIGSASHSSLKTVMSDDQGKKVETTTPWAIIRARSRPGLIWIRPIDMREKVVY</sequence>
<evidence type="ECO:0000313" key="1">
    <source>
        <dbReference type="EMBL" id="PWN47645.1"/>
    </source>
</evidence>